<name>A0A6M0RFR3_9CYAN</name>
<dbReference type="CDD" id="cd01038">
    <property type="entry name" value="Endonuclease_DUF559"/>
    <property type="match status" value="1"/>
</dbReference>
<gene>
    <name evidence="2" type="ORF">DXZ20_02510</name>
</gene>
<organism evidence="2 3">
    <name type="scientific">Adonisia turfae CCMR0081</name>
    <dbReference type="NCBI Taxonomy" id="2292702"/>
    <lineage>
        <taxon>Bacteria</taxon>
        <taxon>Bacillati</taxon>
        <taxon>Cyanobacteriota</taxon>
        <taxon>Adonisia</taxon>
        <taxon>Adonisia turfae</taxon>
    </lineage>
</organism>
<dbReference type="AlphaFoldDB" id="A0A6M0RFR3"/>
<dbReference type="RefSeq" id="WP_163696223.1">
    <property type="nucleotide sequence ID" value="NZ_QXHD01000003.1"/>
</dbReference>
<keyword evidence="2" id="KW-0255">Endonuclease</keyword>
<dbReference type="InterPro" id="IPR011335">
    <property type="entry name" value="Restrct_endonuc-II-like"/>
</dbReference>
<dbReference type="Proteomes" id="UP000481033">
    <property type="component" value="Unassembled WGS sequence"/>
</dbReference>
<dbReference type="EMBL" id="QXHD01000003">
    <property type="protein sequence ID" value="NEZ54582.1"/>
    <property type="molecule type" value="Genomic_DNA"/>
</dbReference>
<dbReference type="InterPro" id="IPR047216">
    <property type="entry name" value="Endonuclease_DUF559_bact"/>
</dbReference>
<dbReference type="InterPro" id="IPR007569">
    <property type="entry name" value="DUF559"/>
</dbReference>
<sequence length="127" mass="15131">MTDLDLSLLSGRNRRIPEILLQRARELRLRQTTAECILWECLRSRRLHGFKFRRQHNIGRFIADFYCHEAKLVIELDGLVHKRQPEKDAERDAWMQACGLKVLRFENRRVFDDIEEVLEDIGRCLPG</sequence>
<dbReference type="GO" id="GO:0004519">
    <property type="term" value="F:endonuclease activity"/>
    <property type="evidence" value="ECO:0007669"/>
    <property type="project" value="UniProtKB-KW"/>
</dbReference>
<evidence type="ECO:0000259" key="1">
    <source>
        <dbReference type="Pfam" id="PF04480"/>
    </source>
</evidence>
<protein>
    <submittedName>
        <fullName evidence="2">Endonuclease domain-containing protein</fullName>
    </submittedName>
</protein>
<evidence type="ECO:0000313" key="2">
    <source>
        <dbReference type="EMBL" id="NEZ54582.1"/>
    </source>
</evidence>
<dbReference type="SUPFAM" id="SSF52980">
    <property type="entry name" value="Restriction endonuclease-like"/>
    <property type="match status" value="1"/>
</dbReference>
<keyword evidence="3" id="KW-1185">Reference proteome</keyword>
<dbReference type="PANTHER" id="PTHR38590:SF1">
    <property type="entry name" value="BLL0828 PROTEIN"/>
    <property type="match status" value="1"/>
</dbReference>
<dbReference type="Pfam" id="PF04480">
    <property type="entry name" value="DUF559"/>
    <property type="match status" value="1"/>
</dbReference>
<comment type="caution">
    <text evidence="2">The sequence shown here is derived from an EMBL/GenBank/DDBJ whole genome shotgun (WGS) entry which is preliminary data.</text>
</comment>
<evidence type="ECO:0000313" key="3">
    <source>
        <dbReference type="Proteomes" id="UP000481033"/>
    </source>
</evidence>
<keyword evidence="2" id="KW-0540">Nuclease</keyword>
<keyword evidence="2" id="KW-0378">Hydrolase</keyword>
<feature type="domain" description="DUF559" evidence="1">
    <location>
        <begin position="21"/>
        <end position="124"/>
    </location>
</feature>
<dbReference type="PANTHER" id="PTHR38590">
    <property type="entry name" value="BLL0828 PROTEIN"/>
    <property type="match status" value="1"/>
</dbReference>
<reference evidence="2 3" key="1">
    <citation type="journal article" date="2020" name="Microb. Ecol.">
        <title>Ecogenomics of the Marine Benthic Filamentous Cyanobacterium Adonisia.</title>
        <authorList>
            <person name="Walter J.M."/>
            <person name="Coutinho F.H."/>
            <person name="Leomil L."/>
            <person name="Hargreaves P.I."/>
            <person name="Campeao M.E."/>
            <person name="Vieira V.V."/>
            <person name="Silva B.S."/>
            <person name="Fistarol G.O."/>
            <person name="Salomon P.S."/>
            <person name="Sawabe T."/>
            <person name="Mino S."/>
            <person name="Hosokawa M."/>
            <person name="Miyashita H."/>
            <person name="Maruyama F."/>
            <person name="van Verk M.C."/>
            <person name="Dutilh B.E."/>
            <person name="Thompson C.C."/>
            <person name="Thompson F.L."/>
        </authorList>
    </citation>
    <scope>NUCLEOTIDE SEQUENCE [LARGE SCALE GENOMIC DNA]</scope>
    <source>
        <strain evidence="2 3">CCMR0081</strain>
    </source>
</reference>
<proteinExistence type="predicted"/>
<accession>A0A6M0RFR3</accession>
<dbReference type="Gene3D" id="3.40.960.10">
    <property type="entry name" value="VSR Endonuclease"/>
    <property type="match status" value="1"/>
</dbReference>